<accession>A0A075N128</accession>
<gene>
    <name evidence="1" type="ORF">NTE_03152</name>
</gene>
<reference evidence="1 2" key="1">
    <citation type="journal article" date="2014" name="PLoS ONE">
        <title>Genome Sequence of Candidatus Nitrososphaera evergladensis from Group I.1b Enriched from Everglades Soil Reveals Novel Genomic Features of the Ammonia-Oxidizing Archaea.</title>
        <authorList>
            <person name="Zhalnina K.V."/>
            <person name="Dias R."/>
            <person name="Leonard M.T."/>
            <person name="Dorr de Quadros P."/>
            <person name="Camargo F.A."/>
            <person name="Drew J.C."/>
            <person name="Farmerie W.G."/>
            <person name="Daroub S.H."/>
            <person name="Triplett E.W."/>
        </authorList>
    </citation>
    <scope>NUCLEOTIDE SEQUENCE [LARGE SCALE GENOMIC DNA]</scope>
    <source>
        <strain evidence="1 2">SR1</strain>
    </source>
</reference>
<dbReference type="AlphaFoldDB" id="A0A075N128"/>
<dbReference type="STRING" id="1459636.NTE_03152"/>
<organism evidence="1 2">
    <name type="scientific">Candidatus Nitrososphaera evergladensis SR1</name>
    <dbReference type="NCBI Taxonomy" id="1459636"/>
    <lineage>
        <taxon>Archaea</taxon>
        <taxon>Nitrososphaerota</taxon>
        <taxon>Nitrososphaeria</taxon>
        <taxon>Nitrososphaerales</taxon>
        <taxon>Nitrososphaeraceae</taxon>
        <taxon>Nitrososphaera</taxon>
    </lineage>
</organism>
<sequence length="212" mass="24789">MEILVNESVYLIYFARFSGASTTLRSQHFNHPGPCIIEKVVGILRKREEDKEEKQKAVERFYALLKALMDELFEHAQKSKHIKMPKNVSFGLIYDQRDNILFTGSDSKTGKKMYLYNVRIIGKMFEEKRDQMLADQTTQTLFSWIADVCSIYISPFVYDYVVNVQHRGEGTAERTTRQIVRTFLDKLTSEPELKYVLDTIRDDNPQEKADQK</sequence>
<dbReference type="HOGENOM" id="CLU_113595_0_0_2"/>
<proteinExistence type="predicted"/>
<dbReference type="Proteomes" id="UP000028194">
    <property type="component" value="Chromosome"/>
</dbReference>
<evidence type="ECO:0000313" key="2">
    <source>
        <dbReference type="Proteomes" id="UP000028194"/>
    </source>
</evidence>
<dbReference type="EMBL" id="CP007174">
    <property type="protein sequence ID" value="AIF85184.1"/>
    <property type="molecule type" value="Genomic_DNA"/>
</dbReference>
<keyword evidence="2" id="KW-1185">Reference proteome</keyword>
<protein>
    <submittedName>
        <fullName evidence="1">Uncharacterized protein</fullName>
    </submittedName>
</protein>
<dbReference type="KEGG" id="nev:NTE_03152"/>
<evidence type="ECO:0000313" key="1">
    <source>
        <dbReference type="EMBL" id="AIF85184.1"/>
    </source>
</evidence>
<name>A0A075N128_9ARCH</name>